<evidence type="ECO:0000313" key="1">
    <source>
        <dbReference type="EMBL" id="CAG8569377.1"/>
    </source>
</evidence>
<accession>A0ACA9M4F2</accession>
<evidence type="ECO:0000313" key="2">
    <source>
        <dbReference type="Proteomes" id="UP000789366"/>
    </source>
</evidence>
<sequence length="133" mass="15390">MNVDCEKKSAPIVRVSTGKKTLSEKMTKLYYHVTNLAYTRDQLVDVFLDFLDPYEDFDNVEPCKQELNIDIAVFLNSFIDHIETQNKDESNKLIAYQIIKLISKADGFIMKENLKILELKTVINDEILNPNCL</sequence>
<name>A0ACA9M4F2_9GLOM</name>
<dbReference type="Proteomes" id="UP000789366">
    <property type="component" value="Unassembled WGS sequence"/>
</dbReference>
<gene>
    <name evidence="1" type="ORF">SPELUC_LOCUS5932</name>
</gene>
<feature type="non-terminal residue" evidence="1">
    <location>
        <position position="133"/>
    </location>
</feature>
<keyword evidence="2" id="KW-1185">Reference proteome</keyword>
<organism evidence="1 2">
    <name type="scientific">Cetraspora pellucida</name>
    <dbReference type="NCBI Taxonomy" id="1433469"/>
    <lineage>
        <taxon>Eukaryota</taxon>
        <taxon>Fungi</taxon>
        <taxon>Fungi incertae sedis</taxon>
        <taxon>Mucoromycota</taxon>
        <taxon>Glomeromycotina</taxon>
        <taxon>Glomeromycetes</taxon>
        <taxon>Diversisporales</taxon>
        <taxon>Gigasporaceae</taxon>
        <taxon>Cetraspora</taxon>
    </lineage>
</organism>
<proteinExistence type="predicted"/>
<dbReference type="EMBL" id="CAJVPW010006462">
    <property type="protein sequence ID" value="CAG8569377.1"/>
    <property type="molecule type" value="Genomic_DNA"/>
</dbReference>
<protein>
    <submittedName>
        <fullName evidence="1">15363_t:CDS:1</fullName>
    </submittedName>
</protein>
<comment type="caution">
    <text evidence="1">The sequence shown here is derived from an EMBL/GenBank/DDBJ whole genome shotgun (WGS) entry which is preliminary data.</text>
</comment>
<reference evidence="1" key="1">
    <citation type="submission" date="2021-06" db="EMBL/GenBank/DDBJ databases">
        <authorList>
            <person name="Kallberg Y."/>
            <person name="Tangrot J."/>
            <person name="Rosling A."/>
        </authorList>
    </citation>
    <scope>NUCLEOTIDE SEQUENCE</scope>
    <source>
        <strain evidence="1">28 12/20/2015</strain>
    </source>
</reference>